<accession>A0A915HKH6</accession>
<name>A0A915HKH6_ROMCU</name>
<dbReference type="WBParaSite" id="nRc.2.0.1.t01842-RA">
    <property type="protein sequence ID" value="nRc.2.0.1.t01842-RA"/>
    <property type="gene ID" value="nRc.2.0.1.g01842"/>
</dbReference>
<sequence>MRDPLPKKAPAFLDIVIKLIGKGSKDI</sequence>
<dbReference type="Proteomes" id="UP000887565">
    <property type="component" value="Unplaced"/>
</dbReference>
<reference evidence="2" key="1">
    <citation type="submission" date="2022-11" db="UniProtKB">
        <authorList>
            <consortium name="WormBaseParasite"/>
        </authorList>
    </citation>
    <scope>IDENTIFICATION</scope>
</reference>
<evidence type="ECO:0000313" key="1">
    <source>
        <dbReference type="Proteomes" id="UP000887565"/>
    </source>
</evidence>
<organism evidence="1 2">
    <name type="scientific">Romanomermis culicivorax</name>
    <name type="common">Nematode worm</name>
    <dbReference type="NCBI Taxonomy" id="13658"/>
    <lineage>
        <taxon>Eukaryota</taxon>
        <taxon>Metazoa</taxon>
        <taxon>Ecdysozoa</taxon>
        <taxon>Nematoda</taxon>
        <taxon>Enoplea</taxon>
        <taxon>Dorylaimia</taxon>
        <taxon>Mermithida</taxon>
        <taxon>Mermithoidea</taxon>
        <taxon>Mermithidae</taxon>
        <taxon>Romanomermis</taxon>
    </lineage>
</organism>
<keyword evidence="1" id="KW-1185">Reference proteome</keyword>
<proteinExistence type="predicted"/>
<protein>
    <submittedName>
        <fullName evidence="2">Uncharacterized protein</fullName>
    </submittedName>
</protein>
<dbReference type="AlphaFoldDB" id="A0A915HKH6"/>
<evidence type="ECO:0000313" key="2">
    <source>
        <dbReference type="WBParaSite" id="nRc.2.0.1.t01842-RA"/>
    </source>
</evidence>